<evidence type="ECO:0000313" key="4">
    <source>
        <dbReference type="EMBL" id="KWX09451.1"/>
    </source>
</evidence>
<comment type="caution">
    <text evidence="3">The sequence shown here is derived from an EMBL/GenBank/DDBJ whole genome shotgun (WGS) entry which is preliminary data.</text>
</comment>
<reference evidence="5" key="1">
    <citation type="submission" date="2015-02" db="EMBL/GenBank/DDBJ databases">
        <title>Physiological reanalysis, assessment of diazotrophy, and genome sequences of multiple isolates of Streptomyces thermoautotrophicus.</title>
        <authorList>
            <person name="MacKellar D.C."/>
            <person name="Lieber L."/>
            <person name="Norman J."/>
            <person name="Bolger A."/>
            <person name="Tobin C."/>
            <person name="Murray J.W."/>
            <person name="Friesen M."/>
            <person name="Prell J."/>
        </authorList>
    </citation>
    <scope>NUCLEOTIDE SEQUENCE [LARGE SCALE GENOMIC DNA]</scope>
    <source>
        <strain evidence="5">UBT1</strain>
    </source>
</reference>
<dbReference type="SUPFAM" id="SSF48208">
    <property type="entry name" value="Six-hairpin glycosidases"/>
    <property type="match status" value="1"/>
</dbReference>
<dbReference type="Gene3D" id="1.50.10.10">
    <property type="match status" value="1"/>
</dbReference>
<evidence type="ECO:0000259" key="1">
    <source>
        <dbReference type="Pfam" id="PF14742"/>
    </source>
</evidence>
<dbReference type="PATRIC" id="fig|1469144.8.peg.4271"/>
<accession>A0A132N3W1</accession>
<dbReference type="Pfam" id="PF14742">
    <property type="entry name" value="GDE_N_bis"/>
    <property type="match status" value="1"/>
</dbReference>
<dbReference type="OrthoDB" id="9759959at2"/>
<dbReference type="RefSeq" id="WP_066887365.1">
    <property type="nucleotide sequence ID" value="NZ_JYIJ01000014.1"/>
</dbReference>
<evidence type="ECO:0000259" key="2">
    <source>
        <dbReference type="Pfam" id="PF22422"/>
    </source>
</evidence>
<dbReference type="AlphaFoldDB" id="A0A132N3W1"/>
<dbReference type="EMBL" id="JYIJ01000014">
    <property type="protein sequence ID" value="KWX04773.1"/>
    <property type="molecule type" value="Genomic_DNA"/>
</dbReference>
<dbReference type="Proteomes" id="UP000070598">
    <property type="component" value="Unassembled WGS sequence"/>
</dbReference>
<protein>
    <submittedName>
        <fullName evidence="3">Uncharacterized protein</fullName>
    </submittedName>
</protein>
<reference evidence="3 6" key="2">
    <citation type="submission" date="2015-02" db="EMBL/GenBank/DDBJ databases">
        <title>Physiological reanalysis, assessment of diazotrophy, and genome sequences of multiple isolates of Streptomyces thermoautotrophicus.</title>
        <authorList>
            <person name="MacKellar D.C."/>
            <person name="Lieber L."/>
            <person name="Norman J."/>
            <person name="Bolger A."/>
            <person name="Tobin C."/>
            <person name="Murray J.W."/>
            <person name="Prell J."/>
        </authorList>
    </citation>
    <scope>NUCLEOTIDE SEQUENCE [LARGE SCALE GENOMIC DNA]</scope>
    <source>
        <strain evidence="3 6">UBT1</strain>
    </source>
</reference>
<gene>
    <name evidence="3" type="ORF">TH66_06245</name>
    <name evidence="4" type="ORF">TR74_09510</name>
</gene>
<evidence type="ECO:0000313" key="5">
    <source>
        <dbReference type="Proteomes" id="UP000070598"/>
    </source>
</evidence>
<evidence type="ECO:0000313" key="3">
    <source>
        <dbReference type="EMBL" id="KWX04773.1"/>
    </source>
</evidence>
<organism evidence="3 6">
    <name type="scientific">Carbonactinospora thermoautotrophica</name>
    <dbReference type="NCBI Taxonomy" id="1469144"/>
    <lineage>
        <taxon>Bacteria</taxon>
        <taxon>Bacillati</taxon>
        <taxon>Actinomycetota</taxon>
        <taxon>Actinomycetes</taxon>
        <taxon>Kitasatosporales</taxon>
        <taxon>Carbonactinosporaceae</taxon>
        <taxon>Carbonactinospora</taxon>
    </lineage>
</organism>
<name>A0A132N3W1_9ACTN</name>
<feature type="domain" description="Putative glycogen debranching enzyme N-terminal" evidence="1">
    <location>
        <begin position="24"/>
        <end position="199"/>
    </location>
</feature>
<dbReference type="Pfam" id="PF22422">
    <property type="entry name" value="MGH1-like_GH"/>
    <property type="match status" value="1"/>
</dbReference>
<dbReference type="EMBL" id="JYIK01000809">
    <property type="protein sequence ID" value="KWX09451.1"/>
    <property type="molecule type" value="Genomic_DNA"/>
</dbReference>
<dbReference type="InterPro" id="IPR008928">
    <property type="entry name" value="6-hairpin_glycosidase_sf"/>
</dbReference>
<feature type="domain" description="Mannosylglycerate hydrolase MGH1-like glycoside hydrolase" evidence="2">
    <location>
        <begin position="342"/>
        <end position="582"/>
    </location>
</feature>
<evidence type="ECO:0000313" key="6">
    <source>
        <dbReference type="Proteomes" id="UP000070659"/>
    </source>
</evidence>
<dbReference type="Proteomes" id="UP000070659">
    <property type="component" value="Unassembled WGS sequence"/>
</dbReference>
<dbReference type="InterPro" id="IPR012341">
    <property type="entry name" value="6hp_glycosidase-like_sf"/>
</dbReference>
<proteinExistence type="predicted"/>
<dbReference type="InterPro" id="IPR032856">
    <property type="entry name" value="GDE_N_bis"/>
</dbReference>
<sequence>MRGLVNDVFALQPLIHDALICVAAPTLVISPPDGQLGSRNGDGLYVDDVRLLRVLRLSVDGRDPEPIRAHLEQPGQARFLAVVRYPNEATQDPALVVERVRRADATVDEVTIRNTGRRRRTLRVDLTAGTDLADISDVKAGRTLPPLPALPQPGGLRWSSPDTAAVLATTPPPQAVDPAAGLLTWEVTLGPGESWSLGVTVSLDAAAGQPQRILPYPSEDVWSRPSIDCDNERLAVLIERSLADLDALLVSHQRTPNDPFLAAGGPWFLTLFGRDSLWAARMLLPLGTRLAEGTLRTLAAWQGRRYDRSTEEAPGKIPHEVRRAAIRPGEDLRLPPVYYGSIDATPLFVTVLAEAWRWGMPEAEVSALLPAAERALAWMRADGDPDDDGFLEYARPDGQGLLNQGWKDSTDAIQFADGELARPPVALAEVQAYAFEAAMNGADLLDAFGRPDGDRWREWAERLRSRFRQRYWVEDRYGAYPAIALDAEKRPVDGVGSNMAHLLGTGLLNDAEAALVARRLASEDLNSGWGLRTLGARSARFNPLGYHTGSVWPHDTAIAVLGLAREGLGETAAALLRGLLAAAPWFDYRLPELYGGEQRMPGRAPVPYPAACRPQAWSAAAGVLLLQAVLGLSADAPAGELTITPLTPFPFRHLQVRGLRVAGERLDLEVDATGSVRLLSAPAHLRLTTTSDIASTA</sequence>
<dbReference type="InterPro" id="IPR054491">
    <property type="entry name" value="MGH1-like_GH"/>
</dbReference>
<dbReference type="GO" id="GO:0005975">
    <property type="term" value="P:carbohydrate metabolic process"/>
    <property type="evidence" value="ECO:0007669"/>
    <property type="project" value="InterPro"/>
</dbReference>